<gene>
    <name evidence="1" type="ORF">L1987_64475</name>
</gene>
<protein>
    <submittedName>
        <fullName evidence="1">Uncharacterized protein</fullName>
    </submittedName>
</protein>
<keyword evidence="2" id="KW-1185">Reference proteome</keyword>
<dbReference type="Proteomes" id="UP001056120">
    <property type="component" value="Linkage Group LG21"/>
</dbReference>
<comment type="caution">
    <text evidence="1">The sequence shown here is derived from an EMBL/GenBank/DDBJ whole genome shotgun (WGS) entry which is preliminary data.</text>
</comment>
<reference evidence="1 2" key="2">
    <citation type="journal article" date="2022" name="Mol. Ecol. Resour.">
        <title>The genomes of chicory, endive, great burdock and yacon provide insights into Asteraceae paleo-polyploidization history and plant inulin production.</title>
        <authorList>
            <person name="Fan W."/>
            <person name="Wang S."/>
            <person name="Wang H."/>
            <person name="Wang A."/>
            <person name="Jiang F."/>
            <person name="Liu H."/>
            <person name="Zhao H."/>
            <person name="Xu D."/>
            <person name="Zhang Y."/>
        </authorList>
    </citation>
    <scope>NUCLEOTIDE SEQUENCE [LARGE SCALE GENOMIC DNA]</scope>
    <source>
        <strain evidence="2">cv. Yunnan</strain>
        <tissue evidence="1">Leaves</tissue>
    </source>
</reference>
<name>A0ACB9CG66_9ASTR</name>
<reference evidence="2" key="1">
    <citation type="journal article" date="2022" name="Mol. Ecol. Resour.">
        <title>The genomes of chicory, endive, great burdock and yacon provide insights into Asteraceae palaeo-polyploidization history and plant inulin production.</title>
        <authorList>
            <person name="Fan W."/>
            <person name="Wang S."/>
            <person name="Wang H."/>
            <person name="Wang A."/>
            <person name="Jiang F."/>
            <person name="Liu H."/>
            <person name="Zhao H."/>
            <person name="Xu D."/>
            <person name="Zhang Y."/>
        </authorList>
    </citation>
    <scope>NUCLEOTIDE SEQUENCE [LARGE SCALE GENOMIC DNA]</scope>
    <source>
        <strain evidence="2">cv. Yunnan</strain>
    </source>
</reference>
<sequence length="167" mass="19531">MITMEDVIEELLQEEIMDETDECVSIYNRIRINVNPSQESLLDPYPSPLLQWFGSGATAIYLLWRLLSRYNVISSIGFLLVWSVVLFLEVLNKLSLVRVASSTLLELKQHRQQVSRPLHQKPQHQNYMKAQTQKRISLEKQVKFRRDKEATLSTHAQPMKARKRPNI</sequence>
<evidence type="ECO:0000313" key="1">
    <source>
        <dbReference type="EMBL" id="KAI3733255.1"/>
    </source>
</evidence>
<accession>A0ACB9CG66</accession>
<evidence type="ECO:0000313" key="2">
    <source>
        <dbReference type="Proteomes" id="UP001056120"/>
    </source>
</evidence>
<organism evidence="1 2">
    <name type="scientific">Smallanthus sonchifolius</name>
    <dbReference type="NCBI Taxonomy" id="185202"/>
    <lineage>
        <taxon>Eukaryota</taxon>
        <taxon>Viridiplantae</taxon>
        <taxon>Streptophyta</taxon>
        <taxon>Embryophyta</taxon>
        <taxon>Tracheophyta</taxon>
        <taxon>Spermatophyta</taxon>
        <taxon>Magnoliopsida</taxon>
        <taxon>eudicotyledons</taxon>
        <taxon>Gunneridae</taxon>
        <taxon>Pentapetalae</taxon>
        <taxon>asterids</taxon>
        <taxon>campanulids</taxon>
        <taxon>Asterales</taxon>
        <taxon>Asteraceae</taxon>
        <taxon>Asteroideae</taxon>
        <taxon>Heliantheae alliance</taxon>
        <taxon>Millerieae</taxon>
        <taxon>Smallanthus</taxon>
    </lineage>
</organism>
<dbReference type="EMBL" id="CM042038">
    <property type="protein sequence ID" value="KAI3733255.1"/>
    <property type="molecule type" value="Genomic_DNA"/>
</dbReference>
<proteinExistence type="predicted"/>